<feature type="region of interest" description="Disordered" evidence="1">
    <location>
        <begin position="270"/>
        <end position="292"/>
    </location>
</feature>
<dbReference type="InterPro" id="IPR029602">
    <property type="entry name" value="IFT74"/>
</dbReference>
<evidence type="ECO:0000313" key="2">
    <source>
        <dbReference type="EMBL" id="VDN27994.1"/>
    </source>
</evidence>
<accession>A0A3P7MET0</accession>
<dbReference type="GO" id="GO:0035735">
    <property type="term" value="P:intraciliary transport involved in cilium assembly"/>
    <property type="evidence" value="ECO:0007669"/>
    <property type="project" value="TreeGrafter"/>
</dbReference>
<dbReference type="PANTHER" id="PTHR31432">
    <property type="entry name" value="INTRAFLAGELLAR TRANSPORT PROTEIN 74 HOMOLOG"/>
    <property type="match status" value="1"/>
</dbReference>
<dbReference type="GO" id="GO:0030992">
    <property type="term" value="C:intraciliary transport particle B"/>
    <property type="evidence" value="ECO:0007669"/>
    <property type="project" value="InterPro"/>
</dbReference>
<evidence type="ECO:0000313" key="3">
    <source>
        <dbReference type="Proteomes" id="UP000271889"/>
    </source>
</evidence>
<feature type="compositionally biased region" description="Basic and acidic residues" evidence="1">
    <location>
        <begin position="270"/>
        <end position="280"/>
    </location>
</feature>
<dbReference type="OrthoDB" id="444379at2759"/>
<dbReference type="PANTHER" id="PTHR31432:SF0">
    <property type="entry name" value="INTRAFLAGELLAR TRANSPORT PROTEIN 74 HOMOLOG"/>
    <property type="match status" value="1"/>
</dbReference>
<reference evidence="2 3" key="1">
    <citation type="submission" date="2018-11" db="EMBL/GenBank/DDBJ databases">
        <authorList>
            <consortium name="Pathogen Informatics"/>
        </authorList>
    </citation>
    <scope>NUCLEOTIDE SEQUENCE [LARGE SCALE GENOMIC DNA]</scope>
</reference>
<gene>
    <name evidence="2" type="ORF">CGOC_LOCUS10822</name>
</gene>
<dbReference type="GO" id="GO:0005929">
    <property type="term" value="C:cilium"/>
    <property type="evidence" value="ECO:0007669"/>
    <property type="project" value="TreeGrafter"/>
</dbReference>
<proteinExistence type="predicted"/>
<dbReference type="EMBL" id="UYRV01113110">
    <property type="protein sequence ID" value="VDN27994.1"/>
    <property type="molecule type" value="Genomic_DNA"/>
</dbReference>
<protein>
    <submittedName>
        <fullName evidence="2">Uncharacterized protein</fullName>
    </submittedName>
</protein>
<sequence length="292" mass="34744">MELEKKRTALLTEKEAKETPQQKKQKLIEQMRASNEDIEKMEKQLLKINEQINIAHEELREFDSSANEKLAKNNEKYHDLLVKEKEYDDFLKGFEELKENLTIELDKYGEEIVQLLRRISLNVEQAAALEPRVTSLDMNELLQGRATLEELRNLYIRLQEESQTLDDIEVRYNNEMEAMRTKMAEMREQIENFTDVDKIAAEARDDVEKLQGRHEELKAIVPVLEERRLRCEQRLKELREQLNDNPEYAAYLSQRKKLEMLREENARRKAEIEEREKETNYEPLKAEVGYGT</sequence>
<name>A0A3P7MET0_CYLGO</name>
<dbReference type="Proteomes" id="UP000271889">
    <property type="component" value="Unassembled WGS sequence"/>
</dbReference>
<keyword evidence="3" id="KW-1185">Reference proteome</keyword>
<dbReference type="AlphaFoldDB" id="A0A3P7MET0"/>
<feature type="region of interest" description="Disordered" evidence="1">
    <location>
        <begin position="1"/>
        <end position="25"/>
    </location>
</feature>
<organism evidence="2 3">
    <name type="scientific">Cylicostephanus goldi</name>
    <name type="common">Nematode worm</name>
    <dbReference type="NCBI Taxonomy" id="71465"/>
    <lineage>
        <taxon>Eukaryota</taxon>
        <taxon>Metazoa</taxon>
        <taxon>Ecdysozoa</taxon>
        <taxon>Nematoda</taxon>
        <taxon>Chromadorea</taxon>
        <taxon>Rhabditida</taxon>
        <taxon>Rhabditina</taxon>
        <taxon>Rhabditomorpha</taxon>
        <taxon>Strongyloidea</taxon>
        <taxon>Strongylidae</taxon>
        <taxon>Cylicostephanus</taxon>
    </lineage>
</organism>
<dbReference type="GO" id="GO:0048487">
    <property type="term" value="F:beta-tubulin binding"/>
    <property type="evidence" value="ECO:0007669"/>
    <property type="project" value="InterPro"/>
</dbReference>
<evidence type="ECO:0000256" key="1">
    <source>
        <dbReference type="SAM" id="MobiDB-lite"/>
    </source>
</evidence>